<dbReference type="PANTHER" id="PTHR47572">
    <property type="entry name" value="LIPOPROTEIN-RELATED"/>
    <property type="match status" value="1"/>
</dbReference>
<sequence length="282" mass="31073">MTPVVIRDDLLWGESPRVHQGALWFSDTQSKQLVSVSGTEVLRRYLDSPTNGLWFLPDGHLAAARWWDKRIDVLVGDDFQPFADLSEVVRDRLGDMVGTDDGRLYVDEMGPDPHSGEPVGRLVTVAPDGTVAVAADQLRFPNGLAVIDSTLIVAETHGNRLTAFDIEHDGSLTHRRVWTDLAALFDARHRPDGICAVGDGSVWVATTTGERFVRVRENNVLDVIETPGEFAVACCLDGDDLYYSTSRSTDPSLDLLTEALPKKLIRGTITRSNIAHRTTRTP</sequence>
<dbReference type="Pfam" id="PF08450">
    <property type="entry name" value="SGL"/>
    <property type="match status" value="1"/>
</dbReference>
<comment type="caution">
    <text evidence="4">The sequence shown here is derived from an EMBL/GenBank/DDBJ whole genome shotgun (WGS) entry which is preliminary data.</text>
</comment>
<dbReference type="RefSeq" id="WP_099380940.1">
    <property type="nucleotide sequence ID" value="NZ_PEBD01000002.1"/>
</dbReference>
<dbReference type="PANTHER" id="PTHR47572:SF4">
    <property type="entry name" value="LACTONASE DRP35"/>
    <property type="match status" value="1"/>
</dbReference>
<evidence type="ECO:0000256" key="1">
    <source>
        <dbReference type="ARBA" id="ARBA00008853"/>
    </source>
</evidence>
<dbReference type="GO" id="GO:0016787">
    <property type="term" value="F:hydrolase activity"/>
    <property type="evidence" value="ECO:0007669"/>
    <property type="project" value="UniProtKB-KW"/>
</dbReference>
<evidence type="ECO:0000313" key="5">
    <source>
        <dbReference type="Proteomes" id="UP000225108"/>
    </source>
</evidence>
<dbReference type="Proteomes" id="UP000225108">
    <property type="component" value="Unassembled WGS sequence"/>
</dbReference>
<dbReference type="InterPro" id="IPR051262">
    <property type="entry name" value="SMP-30/CGR1_Lactonase"/>
</dbReference>
<organism evidence="4 5">
    <name type="scientific">Williamsia marianensis</name>
    <dbReference type="NCBI Taxonomy" id="85044"/>
    <lineage>
        <taxon>Bacteria</taxon>
        <taxon>Bacillati</taxon>
        <taxon>Actinomycetota</taxon>
        <taxon>Actinomycetes</taxon>
        <taxon>Mycobacteriales</taxon>
        <taxon>Nocardiaceae</taxon>
        <taxon>Williamsia</taxon>
    </lineage>
</organism>
<dbReference type="EMBL" id="PEBD01000002">
    <property type="protein sequence ID" value="PHV69075.1"/>
    <property type="molecule type" value="Genomic_DNA"/>
</dbReference>
<comment type="similarity">
    <text evidence="1">Belongs to the SMP-30/CGR1 family.</text>
</comment>
<dbReference type="InterPro" id="IPR013658">
    <property type="entry name" value="SGL"/>
</dbReference>
<protein>
    <submittedName>
        <fullName evidence="4">Gluconolactonase</fullName>
    </submittedName>
</protein>
<reference evidence="4 5" key="1">
    <citation type="submission" date="2017-10" db="EMBL/GenBank/DDBJ databases">
        <title>The draft genome sequence of Williamsia sp. BULT 1.1 isolated from the semi-arid grassland soils from South Africa.</title>
        <authorList>
            <person name="Kabwe M.H."/>
            <person name="Govender N."/>
            <person name="Mutseka Lunga P."/>
            <person name="Vikram S."/>
            <person name="Makhalanyane T.P."/>
        </authorList>
    </citation>
    <scope>NUCLEOTIDE SEQUENCE [LARGE SCALE GENOMIC DNA]</scope>
    <source>
        <strain evidence="4 5">BULT 1.1</strain>
    </source>
</reference>
<dbReference type="InterPro" id="IPR011042">
    <property type="entry name" value="6-blade_b-propeller_TolB-like"/>
</dbReference>
<proteinExistence type="inferred from homology"/>
<keyword evidence="2" id="KW-0378">Hydrolase</keyword>
<evidence type="ECO:0000256" key="2">
    <source>
        <dbReference type="ARBA" id="ARBA00022801"/>
    </source>
</evidence>
<dbReference type="AlphaFoldDB" id="A0A2G3PTE6"/>
<name>A0A2G3PTE6_WILMA</name>
<dbReference type="Gene3D" id="2.120.10.30">
    <property type="entry name" value="TolB, C-terminal domain"/>
    <property type="match status" value="1"/>
</dbReference>
<evidence type="ECO:0000313" key="4">
    <source>
        <dbReference type="EMBL" id="PHV69075.1"/>
    </source>
</evidence>
<evidence type="ECO:0000259" key="3">
    <source>
        <dbReference type="Pfam" id="PF08450"/>
    </source>
</evidence>
<gene>
    <name evidence="4" type="ORF">CSW57_00105</name>
</gene>
<accession>A0A2G3PTE6</accession>
<feature type="domain" description="SMP-30/Gluconolactonase/LRE-like region" evidence="3">
    <location>
        <begin position="12"/>
        <end position="245"/>
    </location>
</feature>
<dbReference type="SUPFAM" id="SSF63829">
    <property type="entry name" value="Calcium-dependent phosphotriesterase"/>
    <property type="match status" value="1"/>
</dbReference>